<feature type="domain" description="GtrA/DPMS transmembrane" evidence="6">
    <location>
        <begin position="21"/>
        <end position="134"/>
    </location>
</feature>
<dbReference type="InterPro" id="IPR007267">
    <property type="entry name" value="GtrA_DPMS_TM"/>
</dbReference>
<feature type="transmembrane region" description="Helical" evidence="5">
    <location>
        <begin position="83"/>
        <end position="105"/>
    </location>
</feature>
<keyword evidence="4 5" id="KW-0472">Membrane</keyword>
<feature type="transmembrane region" description="Helical" evidence="5">
    <location>
        <begin position="49"/>
        <end position="71"/>
    </location>
</feature>
<keyword evidence="2 5" id="KW-0812">Transmembrane</keyword>
<proteinExistence type="predicted"/>
<evidence type="ECO:0000259" key="6">
    <source>
        <dbReference type="Pfam" id="PF04138"/>
    </source>
</evidence>
<keyword evidence="8" id="KW-1185">Reference proteome</keyword>
<sequence>MALMNLSHLTSAVAVRFTLVRYVLASLCALCADMLLFLALLRIDVPPTLAGAIGYTGGLLLHWLISVRFVFPSAIGPTTKQRLGFVVSAAVGIGVTSGLISALGAAGMAPATAKLFAIPVSFLAVYAIRKYGVFAAR</sequence>
<comment type="caution">
    <text evidence="7">The sequence shown here is derived from an EMBL/GenBank/DDBJ whole genome shotgun (WGS) entry which is preliminary data.</text>
</comment>
<evidence type="ECO:0000256" key="2">
    <source>
        <dbReference type="ARBA" id="ARBA00022692"/>
    </source>
</evidence>
<evidence type="ECO:0000256" key="4">
    <source>
        <dbReference type="ARBA" id="ARBA00023136"/>
    </source>
</evidence>
<accession>A0ABT0DTH2</accession>
<feature type="transmembrane region" description="Helical" evidence="5">
    <location>
        <begin position="20"/>
        <end position="43"/>
    </location>
</feature>
<evidence type="ECO:0000256" key="3">
    <source>
        <dbReference type="ARBA" id="ARBA00022989"/>
    </source>
</evidence>
<dbReference type="Pfam" id="PF04138">
    <property type="entry name" value="GtrA_DPMS_TM"/>
    <property type="match status" value="1"/>
</dbReference>
<evidence type="ECO:0000256" key="5">
    <source>
        <dbReference type="SAM" id="Phobius"/>
    </source>
</evidence>
<feature type="transmembrane region" description="Helical" evidence="5">
    <location>
        <begin position="111"/>
        <end position="128"/>
    </location>
</feature>
<evidence type="ECO:0000256" key="1">
    <source>
        <dbReference type="ARBA" id="ARBA00004141"/>
    </source>
</evidence>
<protein>
    <submittedName>
        <fullName evidence="7">GtrA family protein</fullName>
    </submittedName>
</protein>
<organism evidence="7 8">
    <name type="scientific">Sphingobium agri</name>
    <dbReference type="NCBI Taxonomy" id="2933566"/>
    <lineage>
        <taxon>Bacteria</taxon>
        <taxon>Pseudomonadati</taxon>
        <taxon>Pseudomonadota</taxon>
        <taxon>Alphaproteobacteria</taxon>
        <taxon>Sphingomonadales</taxon>
        <taxon>Sphingomonadaceae</taxon>
        <taxon>Sphingobium</taxon>
    </lineage>
</organism>
<gene>
    <name evidence="7" type="ORF">MU848_02380</name>
</gene>
<dbReference type="RefSeq" id="WP_247229979.1">
    <property type="nucleotide sequence ID" value="NZ_JALKHS010000004.1"/>
</dbReference>
<dbReference type="Proteomes" id="UP001203512">
    <property type="component" value="Unassembled WGS sequence"/>
</dbReference>
<dbReference type="EMBL" id="JALKHS010000004">
    <property type="protein sequence ID" value="MCK0530425.1"/>
    <property type="molecule type" value="Genomic_DNA"/>
</dbReference>
<keyword evidence="3 5" id="KW-1133">Transmembrane helix</keyword>
<comment type="subcellular location">
    <subcellularLocation>
        <location evidence="1">Membrane</location>
        <topology evidence="1">Multi-pass membrane protein</topology>
    </subcellularLocation>
</comment>
<evidence type="ECO:0000313" key="7">
    <source>
        <dbReference type="EMBL" id="MCK0530425.1"/>
    </source>
</evidence>
<name>A0ABT0DTH2_9SPHN</name>
<evidence type="ECO:0000313" key="8">
    <source>
        <dbReference type="Proteomes" id="UP001203512"/>
    </source>
</evidence>
<reference evidence="7 8" key="1">
    <citation type="submission" date="2022-04" db="EMBL/GenBank/DDBJ databases">
        <authorList>
            <person name="Huq M.A."/>
        </authorList>
    </citation>
    <scope>NUCLEOTIDE SEQUENCE [LARGE SCALE GENOMIC DNA]</scope>
    <source>
        <strain evidence="7 8">MAH-33</strain>
    </source>
</reference>